<gene>
    <name evidence="1" type="ORF">J4E00_01430</name>
</gene>
<organism evidence="1 2">
    <name type="scientific">Hymenobacter negativus</name>
    <dbReference type="NCBI Taxonomy" id="2795026"/>
    <lineage>
        <taxon>Bacteria</taxon>
        <taxon>Pseudomonadati</taxon>
        <taxon>Bacteroidota</taxon>
        <taxon>Cytophagia</taxon>
        <taxon>Cytophagales</taxon>
        <taxon>Hymenobacteraceae</taxon>
        <taxon>Hymenobacter</taxon>
    </lineage>
</organism>
<accession>A0ABS3Q8X2</accession>
<dbReference type="EMBL" id="JAGETZ010000001">
    <property type="protein sequence ID" value="MBO2007693.1"/>
    <property type="molecule type" value="Genomic_DNA"/>
</dbReference>
<proteinExistence type="predicted"/>
<dbReference type="PANTHER" id="PTHR48079">
    <property type="entry name" value="PROTEIN YEEZ"/>
    <property type="match status" value="1"/>
</dbReference>
<dbReference type="SUPFAM" id="SSF51735">
    <property type="entry name" value="NAD(P)-binding Rossmann-fold domains"/>
    <property type="match status" value="1"/>
</dbReference>
<protein>
    <submittedName>
        <fullName evidence="1">NAD(P)H-binding protein</fullName>
    </submittedName>
</protein>
<evidence type="ECO:0000313" key="2">
    <source>
        <dbReference type="Proteomes" id="UP000664369"/>
    </source>
</evidence>
<reference evidence="1 2" key="1">
    <citation type="submission" date="2021-03" db="EMBL/GenBank/DDBJ databases">
        <authorList>
            <person name="Kim M.K."/>
        </authorList>
    </citation>
    <scope>NUCLEOTIDE SEQUENCE [LARGE SCALE GENOMIC DNA]</scope>
    <source>
        <strain evidence="1 2">BT442</strain>
    </source>
</reference>
<dbReference type="Gene3D" id="3.40.50.720">
    <property type="entry name" value="NAD(P)-binding Rossmann-like Domain"/>
    <property type="match status" value="1"/>
</dbReference>
<sequence length="293" mass="31176">MTSSTTGGSKDAASGAESPTVLVLGCGWLGMALASSLAAGSHRVLGTTTTPEHIPAMQAAGIEPHLLRLGTDFGAPSEALLHRLLSNADVLVLNVPPRAATAGAYPNLLRPVHRAVAAAGTKHVLFVSSTSVYPNEPRLMRESDAISTRDAASDVLRAEGHFVPRYGQWKSTVVRLGGLIGPERAPGRFLAGRRDLEQGNAPVNLVHLTDVVGVLGCIIEHGAWGHTFNVCAAQHPRRRDFYPAAAKQLQLTAPTFKDEQDEVSGKTIDSSLVRSILPYQFKHDNVLEALAYC</sequence>
<comment type="caution">
    <text evidence="1">The sequence shown here is derived from an EMBL/GenBank/DDBJ whole genome shotgun (WGS) entry which is preliminary data.</text>
</comment>
<dbReference type="InterPro" id="IPR036291">
    <property type="entry name" value="NAD(P)-bd_dom_sf"/>
</dbReference>
<dbReference type="PANTHER" id="PTHR48079:SF6">
    <property type="entry name" value="NAD(P)-BINDING DOMAIN-CONTAINING PROTEIN-RELATED"/>
    <property type="match status" value="1"/>
</dbReference>
<keyword evidence="2" id="KW-1185">Reference proteome</keyword>
<dbReference type="InterPro" id="IPR051783">
    <property type="entry name" value="NAD(P)-dependent_oxidoreduct"/>
</dbReference>
<evidence type="ECO:0000313" key="1">
    <source>
        <dbReference type="EMBL" id="MBO2007693.1"/>
    </source>
</evidence>
<name>A0ABS3Q8X2_9BACT</name>
<dbReference type="Proteomes" id="UP000664369">
    <property type="component" value="Unassembled WGS sequence"/>
</dbReference>